<evidence type="ECO:0000256" key="3">
    <source>
        <dbReference type="ARBA" id="ARBA00022475"/>
    </source>
</evidence>
<protein>
    <recommendedName>
        <fullName evidence="15">ATP synthase subunit b</fullName>
    </recommendedName>
    <alternativeName>
        <fullName evidence="15">ATP synthase F(0) sector subunit b</fullName>
    </alternativeName>
    <alternativeName>
        <fullName evidence="15">ATPase subunit I</fullName>
    </alternativeName>
    <alternativeName>
        <fullName evidence="15">F-type ATPase subunit b</fullName>
        <shortName evidence="15">F-ATPase subunit b</shortName>
    </alternativeName>
</protein>
<dbReference type="Proteomes" id="UP000265926">
    <property type="component" value="Unassembled WGS sequence"/>
</dbReference>
<evidence type="ECO:0000256" key="10">
    <source>
        <dbReference type="ARBA" id="ARBA00023310"/>
    </source>
</evidence>
<keyword evidence="5 15" id="KW-0812">Transmembrane</keyword>
<evidence type="ECO:0000256" key="12">
    <source>
        <dbReference type="ARBA" id="ARBA00025614"/>
    </source>
</evidence>
<dbReference type="EMBL" id="QWGR01000002">
    <property type="protein sequence ID" value="RIJ49687.1"/>
    <property type="molecule type" value="Genomic_DNA"/>
</dbReference>
<evidence type="ECO:0000256" key="16">
    <source>
        <dbReference type="RuleBase" id="RU003848"/>
    </source>
</evidence>
<evidence type="ECO:0000256" key="17">
    <source>
        <dbReference type="SAM" id="Coils"/>
    </source>
</evidence>
<dbReference type="NCBIfam" id="TIGR01144">
    <property type="entry name" value="ATP_synt_b"/>
    <property type="match status" value="1"/>
</dbReference>
<dbReference type="Gene3D" id="6.10.250.1580">
    <property type="match status" value="1"/>
</dbReference>
<comment type="subunit">
    <text evidence="13">F-type ATPases have 2 components, F(1) - the catalytic core - and F(0) - the membrane proton channel. F(1) has five subunits: alpha(3), beta(3), gamma(1), delta(1), epsilon(1). F(0) has four main subunits: a(1), b(2) and c(10-14). The alpha and beta chains form an alternating ring which encloses part of the gamma chain. F(1) is attached to F(0) by a central stalk formed by the gamma and epsilon chains, while a peripheral stalk is formed by the delta and b chains.</text>
</comment>
<keyword evidence="4 15" id="KW-0138">CF(0)</keyword>
<keyword evidence="3 15" id="KW-1003">Cell membrane</keyword>
<dbReference type="OrthoDB" id="9795289at2"/>
<dbReference type="GO" id="GO:0046933">
    <property type="term" value="F:proton-transporting ATP synthase activity, rotational mechanism"/>
    <property type="evidence" value="ECO:0007669"/>
    <property type="project" value="UniProtKB-UniRule"/>
</dbReference>
<feature type="transmembrane region" description="Helical" evidence="15">
    <location>
        <begin position="12"/>
        <end position="30"/>
    </location>
</feature>
<dbReference type="InterPro" id="IPR028987">
    <property type="entry name" value="ATP_synth_B-like_membr_sf"/>
</dbReference>
<dbReference type="GO" id="GO:0046961">
    <property type="term" value="F:proton-transporting ATPase activity, rotational mechanism"/>
    <property type="evidence" value="ECO:0007669"/>
    <property type="project" value="TreeGrafter"/>
</dbReference>
<name>A0A399T690_9BACT</name>
<dbReference type="NCBIfam" id="NF011041">
    <property type="entry name" value="PRK14471.1"/>
    <property type="match status" value="1"/>
</dbReference>
<evidence type="ECO:0000256" key="5">
    <source>
        <dbReference type="ARBA" id="ARBA00022692"/>
    </source>
</evidence>
<comment type="similarity">
    <text evidence="1 15 16">Belongs to the ATPase B chain family.</text>
</comment>
<keyword evidence="2 15" id="KW-0813">Transport</keyword>
<evidence type="ECO:0000256" key="2">
    <source>
        <dbReference type="ARBA" id="ARBA00022448"/>
    </source>
</evidence>
<keyword evidence="9 15" id="KW-0472">Membrane</keyword>
<evidence type="ECO:0000256" key="1">
    <source>
        <dbReference type="ARBA" id="ARBA00005513"/>
    </source>
</evidence>
<keyword evidence="17" id="KW-0175">Coiled coil</keyword>
<comment type="function">
    <text evidence="11 15">F(1)F(0) ATP synthase produces ATP from ADP in the presence of a proton or sodium gradient. F-type ATPases consist of two structural domains, F(1) containing the extramembraneous catalytic core and F(0) containing the membrane proton channel, linked together by a central stalk and a peripheral stalk. During catalysis, ATP synthesis in the catalytic domain of F(1) is coupled via a rotary mechanism of the central stalk subunits to proton translocation.</text>
</comment>
<keyword evidence="10 15" id="KW-0066">ATP synthesis</keyword>
<reference evidence="18 19" key="1">
    <citation type="submission" date="2018-08" db="EMBL/GenBank/DDBJ databases">
        <title>Pallidiluteibacterium maritimus gen. nov., sp. nov., isolated from coastal sediment.</title>
        <authorList>
            <person name="Zhou L.Y."/>
        </authorList>
    </citation>
    <scope>NUCLEOTIDE SEQUENCE [LARGE SCALE GENOMIC DNA]</scope>
    <source>
        <strain evidence="18 19">XSD2</strain>
    </source>
</reference>
<keyword evidence="6 15" id="KW-0375">Hydrogen ion transport</keyword>
<dbReference type="InterPro" id="IPR050059">
    <property type="entry name" value="ATP_synthase_B_chain"/>
</dbReference>
<dbReference type="PANTHER" id="PTHR33445:SF1">
    <property type="entry name" value="ATP SYNTHASE SUBUNIT B"/>
    <property type="match status" value="1"/>
</dbReference>
<dbReference type="GO" id="GO:0012505">
    <property type="term" value="C:endomembrane system"/>
    <property type="evidence" value="ECO:0007669"/>
    <property type="project" value="UniProtKB-SubCell"/>
</dbReference>
<feature type="coiled-coil region" evidence="17">
    <location>
        <begin position="34"/>
        <end position="119"/>
    </location>
</feature>
<evidence type="ECO:0000313" key="19">
    <source>
        <dbReference type="Proteomes" id="UP000265926"/>
    </source>
</evidence>
<proteinExistence type="inferred from homology"/>
<organism evidence="18 19">
    <name type="scientific">Maribellus luteus</name>
    <dbReference type="NCBI Taxonomy" id="2305463"/>
    <lineage>
        <taxon>Bacteria</taxon>
        <taxon>Pseudomonadati</taxon>
        <taxon>Bacteroidota</taxon>
        <taxon>Bacteroidia</taxon>
        <taxon>Marinilabiliales</taxon>
        <taxon>Prolixibacteraceae</taxon>
        <taxon>Maribellus</taxon>
    </lineage>
</organism>
<comment type="caution">
    <text evidence="18">The sequence shown here is derived from an EMBL/GenBank/DDBJ whole genome shotgun (WGS) entry which is preliminary data.</text>
</comment>
<dbReference type="InterPro" id="IPR002146">
    <property type="entry name" value="ATP_synth_b/b'su_bac/chlpt"/>
</dbReference>
<evidence type="ECO:0000256" key="8">
    <source>
        <dbReference type="ARBA" id="ARBA00023065"/>
    </source>
</evidence>
<evidence type="ECO:0000256" key="11">
    <source>
        <dbReference type="ARBA" id="ARBA00025198"/>
    </source>
</evidence>
<evidence type="ECO:0000256" key="4">
    <source>
        <dbReference type="ARBA" id="ARBA00022547"/>
    </source>
</evidence>
<dbReference type="GO" id="GO:0045259">
    <property type="term" value="C:proton-transporting ATP synthase complex"/>
    <property type="evidence" value="ECO:0007669"/>
    <property type="project" value="UniProtKB-KW"/>
</dbReference>
<evidence type="ECO:0000313" key="18">
    <source>
        <dbReference type="EMBL" id="RIJ49687.1"/>
    </source>
</evidence>
<dbReference type="HAMAP" id="MF_01398">
    <property type="entry name" value="ATP_synth_b_bprime"/>
    <property type="match status" value="1"/>
</dbReference>
<evidence type="ECO:0000256" key="6">
    <source>
        <dbReference type="ARBA" id="ARBA00022781"/>
    </source>
</evidence>
<evidence type="ECO:0000256" key="7">
    <source>
        <dbReference type="ARBA" id="ARBA00022989"/>
    </source>
</evidence>
<evidence type="ECO:0000256" key="13">
    <source>
        <dbReference type="ARBA" id="ARBA00026054"/>
    </source>
</evidence>
<keyword evidence="8 15" id="KW-0406">Ion transport</keyword>
<sequence length="164" mass="18333">MGLVMPNPGTIIWMIIIFAIVLFLLKKFAWKPILNALKEREQSIANALNSAEEAKKEVAGLKADNEKIIAEARREKDAILKEAKELKDKIVAEAKEKAAQEAQKTIDEARQQIDAEKTAAINTIKKQVAELSVMIAEKVIRKELAEKGEQEKMVDGLIDDIKLN</sequence>
<dbReference type="RefSeq" id="WP_119436374.1">
    <property type="nucleotide sequence ID" value="NZ_QWGR01000002.1"/>
</dbReference>
<comment type="function">
    <text evidence="12">Component of the F(0) channel, it forms part of the peripheral stalk, linking F(1) to F(0). The b'-subunit is a diverged and duplicated form of b found in plants and photosynthetic bacteria.</text>
</comment>
<dbReference type="PANTHER" id="PTHR33445">
    <property type="entry name" value="ATP SYNTHASE SUBUNIT B', CHLOROPLASTIC"/>
    <property type="match status" value="1"/>
</dbReference>
<keyword evidence="19" id="KW-1185">Reference proteome</keyword>
<keyword evidence="7 15" id="KW-1133">Transmembrane helix</keyword>
<evidence type="ECO:0000256" key="9">
    <source>
        <dbReference type="ARBA" id="ARBA00023136"/>
    </source>
</evidence>
<dbReference type="Pfam" id="PF00430">
    <property type="entry name" value="ATP-synt_B"/>
    <property type="match status" value="1"/>
</dbReference>
<evidence type="ECO:0000256" key="14">
    <source>
        <dbReference type="ARBA" id="ARBA00037847"/>
    </source>
</evidence>
<dbReference type="CDD" id="cd06503">
    <property type="entry name" value="ATP-synt_Fo_b"/>
    <property type="match status" value="1"/>
</dbReference>
<dbReference type="GO" id="GO:0005886">
    <property type="term" value="C:plasma membrane"/>
    <property type="evidence" value="ECO:0007669"/>
    <property type="project" value="UniProtKB-SubCell"/>
</dbReference>
<comment type="subcellular location">
    <subcellularLocation>
        <location evidence="15">Cell membrane</location>
        <topology evidence="15">Single-pass membrane protein</topology>
    </subcellularLocation>
    <subcellularLocation>
        <location evidence="14">Endomembrane system</location>
        <topology evidence="14">Single-pass membrane protein</topology>
    </subcellularLocation>
</comment>
<comment type="subunit">
    <text evidence="15">F-type ATPases have 2 components, F(1) - the catalytic core - and F(0) - the membrane proton channel. F(1) has five subunits: alpha(3), beta(3), gamma(1), delta(1), epsilon(1). F(0) has three main subunits: a(1), b(2) and c(10-14). The alpha and beta chains form an alternating ring which encloses part of the gamma chain. F(1) is attached to F(0) by a central stalk formed by the gamma and epsilon chains, while a peripheral stalk is formed by the delta and b chains.</text>
</comment>
<evidence type="ECO:0000256" key="15">
    <source>
        <dbReference type="HAMAP-Rule" id="MF_01398"/>
    </source>
</evidence>
<dbReference type="AlphaFoldDB" id="A0A399T690"/>
<dbReference type="SUPFAM" id="SSF81573">
    <property type="entry name" value="F1F0 ATP synthase subunit B, membrane domain"/>
    <property type="match status" value="1"/>
</dbReference>
<gene>
    <name evidence="15" type="primary">atpF</name>
    <name evidence="18" type="ORF">D1614_02800</name>
</gene>
<accession>A0A399T690</accession>
<dbReference type="InterPro" id="IPR005864">
    <property type="entry name" value="ATP_synth_F0_bsu_bac"/>
</dbReference>